<reference evidence="3" key="1">
    <citation type="submission" date="2022-03" db="EMBL/GenBank/DDBJ databases">
        <authorList>
            <person name="Martin H S."/>
        </authorList>
    </citation>
    <scope>NUCLEOTIDE SEQUENCE</scope>
</reference>
<keyword evidence="1" id="KW-1133">Transmembrane helix</keyword>
<dbReference type="PANTHER" id="PTHR22963">
    <property type="entry name" value="ENDOGLIN-RELATED"/>
    <property type="match status" value="1"/>
</dbReference>
<dbReference type="Proteomes" id="UP000837857">
    <property type="component" value="Chromosome 7"/>
</dbReference>
<dbReference type="PANTHER" id="PTHR22963:SF39">
    <property type="entry name" value="DUMPY"/>
    <property type="match status" value="1"/>
</dbReference>
<feature type="transmembrane region" description="Helical" evidence="1">
    <location>
        <begin position="154"/>
        <end position="172"/>
    </location>
</feature>
<feature type="domain" description="EGF-like" evidence="2">
    <location>
        <begin position="42"/>
        <end position="78"/>
    </location>
</feature>
<protein>
    <recommendedName>
        <fullName evidence="2">EGF-like domain-containing protein</fullName>
    </recommendedName>
</protein>
<accession>A0ABN8J3W3</accession>
<dbReference type="EMBL" id="OW152819">
    <property type="protein sequence ID" value="CAH2073951.1"/>
    <property type="molecule type" value="Genomic_DNA"/>
</dbReference>
<evidence type="ECO:0000259" key="2">
    <source>
        <dbReference type="SMART" id="SM00181"/>
    </source>
</evidence>
<evidence type="ECO:0000313" key="3">
    <source>
        <dbReference type="EMBL" id="CAH2073951.1"/>
    </source>
</evidence>
<proteinExistence type="predicted"/>
<gene>
    <name evidence="3" type="ORF">IPOD504_LOCUS15866</name>
</gene>
<dbReference type="InterPro" id="IPR000742">
    <property type="entry name" value="EGF"/>
</dbReference>
<name>A0ABN8J3W3_9NEOP</name>
<sequence>MVGDPYKTGCSLGIGPSQKQLCSSDNECPNNLACVNRTCISPCTSVTCGPNAFCEVENHAAWCRCNPGYTKPEEGKCISGCDNYSCATAAQCIISKNGPTCVCPEGMVGNPFPGGACRQDVCGPGVLHVTNRVVDVFVMHFLSEILICCACHRLPLQIAILAALIMLIAFMVQRILVNVIKDIQETHIQNAYQESKSLVQKLLVGLMPSCGINAVCSVNKHRMFCACEKGYLGNPFDKKIGCFKVECVDDFDCPSDKKCNENNNKCTDKCDDPSCVGGKCVTPFSVAFQYNIVLMTVNVLLGLNVLIIYALGFAKIQESV</sequence>
<feature type="non-terminal residue" evidence="3">
    <location>
        <position position="320"/>
    </location>
</feature>
<dbReference type="SMART" id="SM00181">
    <property type="entry name" value="EGF"/>
    <property type="match status" value="2"/>
</dbReference>
<keyword evidence="4" id="KW-1185">Reference proteome</keyword>
<keyword evidence="1" id="KW-0472">Membrane</keyword>
<keyword evidence="1" id="KW-0812">Transmembrane</keyword>
<feature type="domain" description="EGF-like" evidence="2">
    <location>
        <begin position="80"/>
        <end position="118"/>
    </location>
</feature>
<feature type="transmembrane region" description="Helical" evidence="1">
    <location>
        <begin position="292"/>
        <end position="314"/>
    </location>
</feature>
<organism evidence="3 4">
    <name type="scientific">Iphiclides podalirius</name>
    <name type="common">scarce swallowtail</name>
    <dbReference type="NCBI Taxonomy" id="110791"/>
    <lineage>
        <taxon>Eukaryota</taxon>
        <taxon>Metazoa</taxon>
        <taxon>Ecdysozoa</taxon>
        <taxon>Arthropoda</taxon>
        <taxon>Hexapoda</taxon>
        <taxon>Insecta</taxon>
        <taxon>Pterygota</taxon>
        <taxon>Neoptera</taxon>
        <taxon>Endopterygota</taxon>
        <taxon>Lepidoptera</taxon>
        <taxon>Glossata</taxon>
        <taxon>Ditrysia</taxon>
        <taxon>Papilionoidea</taxon>
        <taxon>Papilionidae</taxon>
        <taxon>Papilioninae</taxon>
        <taxon>Iphiclides</taxon>
    </lineage>
</organism>
<evidence type="ECO:0000256" key="1">
    <source>
        <dbReference type="SAM" id="Phobius"/>
    </source>
</evidence>
<evidence type="ECO:0000313" key="4">
    <source>
        <dbReference type="Proteomes" id="UP000837857"/>
    </source>
</evidence>
<dbReference type="Gene3D" id="2.10.25.10">
    <property type="entry name" value="Laminin"/>
    <property type="match status" value="1"/>
</dbReference>